<evidence type="ECO:0000256" key="6">
    <source>
        <dbReference type="ARBA" id="ARBA00023033"/>
    </source>
</evidence>
<dbReference type="InterPro" id="IPR001128">
    <property type="entry name" value="Cyt_P450"/>
</dbReference>
<keyword evidence="6" id="KW-0503">Monooxygenase</keyword>
<evidence type="ECO:0000256" key="7">
    <source>
        <dbReference type="PIRSR" id="PIRSR602401-1"/>
    </source>
</evidence>
<accession>A0ABD0LLM0</accession>
<evidence type="ECO:0000256" key="3">
    <source>
        <dbReference type="ARBA" id="ARBA00022723"/>
    </source>
</evidence>
<gene>
    <name evidence="8" type="ORF">BaRGS_00008630</name>
</gene>
<protein>
    <recommendedName>
        <fullName evidence="10">Cytochrome P450</fullName>
    </recommendedName>
</protein>
<dbReference type="SUPFAM" id="SSF48264">
    <property type="entry name" value="Cytochrome P450"/>
    <property type="match status" value="1"/>
</dbReference>
<evidence type="ECO:0000256" key="5">
    <source>
        <dbReference type="ARBA" id="ARBA00023004"/>
    </source>
</evidence>
<dbReference type="PRINTS" id="PR00463">
    <property type="entry name" value="EP450I"/>
</dbReference>
<evidence type="ECO:0000313" key="8">
    <source>
        <dbReference type="EMBL" id="KAK7500083.1"/>
    </source>
</evidence>
<dbReference type="InterPro" id="IPR050182">
    <property type="entry name" value="Cytochrome_P450_fam2"/>
</dbReference>
<keyword evidence="3 7" id="KW-0479">Metal-binding</keyword>
<feature type="binding site" description="axial binding residue" evidence="7">
    <location>
        <position position="443"/>
    </location>
    <ligand>
        <name>heme</name>
        <dbReference type="ChEBI" id="CHEBI:30413"/>
    </ligand>
    <ligandPart>
        <name>Fe</name>
        <dbReference type="ChEBI" id="CHEBI:18248"/>
    </ligandPart>
</feature>
<name>A0ABD0LLM0_9CAEN</name>
<evidence type="ECO:0000313" key="9">
    <source>
        <dbReference type="Proteomes" id="UP001519460"/>
    </source>
</evidence>
<comment type="cofactor">
    <cofactor evidence="1 7">
        <name>heme</name>
        <dbReference type="ChEBI" id="CHEBI:30413"/>
    </cofactor>
</comment>
<dbReference type="InterPro" id="IPR036396">
    <property type="entry name" value="Cyt_P450_sf"/>
</dbReference>
<reference evidence="8 9" key="1">
    <citation type="journal article" date="2023" name="Sci. Data">
        <title>Genome assembly of the Korean intertidal mud-creeper Batillaria attramentaria.</title>
        <authorList>
            <person name="Patra A.K."/>
            <person name="Ho P.T."/>
            <person name="Jun S."/>
            <person name="Lee S.J."/>
            <person name="Kim Y."/>
            <person name="Won Y.J."/>
        </authorList>
    </citation>
    <scope>NUCLEOTIDE SEQUENCE [LARGE SCALE GENOMIC DNA]</scope>
    <source>
        <strain evidence="8">Wonlab-2016</strain>
    </source>
</reference>
<dbReference type="Gene3D" id="1.10.630.10">
    <property type="entry name" value="Cytochrome P450"/>
    <property type="match status" value="1"/>
</dbReference>
<keyword evidence="5 7" id="KW-0408">Iron</keyword>
<dbReference type="PANTHER" id="PTHR24300">
    <property type="entry name" value="CYTOCHROME P450 508A4-RELATED"/>
    <property type="match status" value="1"/>
</dbReference>
<dbReference type="AlphaFoldDB" id="A0ABD0LLM0"/>
<dbReference type="PRINTS" id="PR00385">
    <property type="entry name" value="P450"/>
</dbReference>
<dbReference type="FunFam" id="1.10.630.10:FF:000036">
    <property type="entry name" value="CYtochrome P450 family"/>
    <property type="match status" value="1"/>
</dbReference>
<sequence>MPLPSFILDPTSLLLGSLMVVSLLWWLSTRRPPGLPPGPGPALPLLGHLHLLDKDPRPKFREWRRQYGDVFSLYMGGQLVVVLNGYHVIKEALVKHADVFSDRPKASIMQKLGNGKGFALTSGSVWKEQRKVTSDILRELGMGRNILADRLQEEITHYITTLRSYRGAPVDVELITNASITNNICNIIFGKRYDYDDQRFVRCLKAAEENFMAFGPSKTLFFMPWLEYLPGDVCRFKTLLSTQATIEDLLMKQQLLDHLHNHTNGDASDVIHAYISEIRKREKSGQSTTINTDHLPQIFLGLFFGGSETTATAIRWALVFFLHNPDVQDKCYDEIQRVVGTERAPSMRDKPELTYLEATILEVLRRANIVPLGLVRSTACDVMFRGHFIPKDTFVMYILESVLLDPGVWTEPLQFRPERFIGPDGKLTRPDEFIPFAVGPRMCIGQPLARMELFLYLATMIQHFRFLPPDDGRLPSLEGNLGVTYTPKPFRIRMVVRE</sequence>
<dbReference type="Proteomes" id="UP001519460">
    <property type="component" value="Unassembled WGS sequence"/>
</dbReference>
<dbReference type="Pfam" id="PF00067">
    <property type="entry name" value="p450"/>
    <property type="match status" value="1"/>
</dbReference>
<dbReference type="InterPro" id="IPR002401">
    <property type="entry name" value="Cyt_P450_E_grp-I"/>
</dbReference>
<keyword evidence="7" id="KW-0349">Heme</keyword>
<keyword evidence="9" id="KW-1185">Reference proteome</keyword>
<dbReference type="PANTHER" id="PTHR24300:SF403">
    <property type="entry name" value="CYTOCHROME P450 306A1"/>
    <property type="match status" value="1"/>
</dbReference>
<organism evidence="8 9">
    <name type="scientific">Batillaria attramentaria</name>
    <dbReference type="NCBI Taxonomy" id="370345"/>
    <lineage>
        <taxon>Eukaryota</taxon>
        <taxon>Metazoa</taxon>
        <taxon>Spiralia</taxon>
        <taxon>Lophotrochozoa</taxon>
        <taxon>Mollusca</taxon>
        <taxon>Gastropoda</taxon>
        <taxon>Caenogastropoda</taxon>
        <taxon>Sorbeoconcha</taxon>
        <taxon>Cerithioidea</taxon>
        <taxon>Batillariidae</taxon>
        <taxon>Batillaria</taxon>
    </lineage>
</organism>
<evidence type="ECO:0008006" key="10">
    <source>
        <dbReference type="Google" id="ProtNLM"/>
    </source>
</evidence>
<evidence type="ECO:0000256" key="4">
    <source>
        <dbReference type="ARBA" id="ARBA00023002"/>
    </source>
</evidence>
<dbReference type="EMBL" id="JACVVK020000039">
    <property type="protein sequence ID" value="KAK7500083.1"/>
    <property type="molecule type" value="Genomic_DNA"/>
</dbReference>
<comment type="caution">
    <text evidence="8">The sequence shown here is derived from an EMBL/GenBank/DDBJ whole genome shotgun (WGS) entry which is preliminary data.</text>
</comment>
<dbReference type="GO" id="GO:0004497">
    <property type="term" value="F:monooxygenase activity"/>
    <property type="evidence" value="ECO:0007669"/>
    <property type="project" value="UniProtKB-KW"/>
</dbReference>
<dbReference type="GO" id="GO:0046872">
    <property type="term" value="F:metal ion binding"/>
    <property type="evidence" value="ECO:0007669"/>
    <property type="project" value="UniProtKB-KW"/>
</dbReference>
<evidence type="ECO:0000256" key="1">
    <source>
        <dbReference type="ARBA" id="ARBA00001971"/>
    </source>
</evidence>
<keyword evidence="4" id="KW-0560">Oxidoreductase</keyword>
<evidence type="ECO:0000256" key="2">
    <source>
        <dbReference type="ARBA" id="ARBA00010617"/>
    </source>
</evidence>
<proteinExistence type="inferred from homology"/>
<comment type="similarity">
    <text evidence="2">Belongs to the cytochrome P450 family.</text>
</comment>